<reference evidence="1 2" key="1">
    <citation type="submission" date="2019-05" db="EMBL/GenBank/DDBJ databases">
        <title>Emergence of the Ug99 lineage of the wheat stem rust pathogen through somatic hybridization.</title>
        <authorList>
            <person name="Li F."/>
            <person name="Upadhyaya N.M."/>
            <person name="Sperschneider J."/>
            <person name="Matny O."/>
            <person name="Nguyen-Phuc H."/>
            <person name="Mago R."/>
            <person name="Raley C."/>
            <person name="Miller M.E."/>
            <person name="Silverstein K.A.T."/>
            <person name="Henningsen E."/>
            <person name="Hirsch C.D."/>
            <person name="Visser B."/>
            <person name="Pretorius Z.A."/>
            <person name="Steffenson B.J."/>
            <person name="Schwessinger B."/>
            <person name="Dodds P.N."/>
            <person name="Figueroa M."/>
        </authorList>
    </citation>
    <scope>NUCLEOTIDE SEQUENCE [LARGE SCALE GENOMIC DNA]</scope>
    <source>
        <strain evidence="1">21-0</strain>
    </source>
</reference>
<organism evidence="1 2">
    <name type="scientific">Puccinia graminis f. sp. tritici</name>
    <dbReference type="NCBI Taxonomy" id="56615"/>
    <lineage>
        <taxon>Eukaryota</taxon>
        <taxon>Fungi</taxon>
        <taxon>Dikarya</taxon>
        <taxon>Basidiomycota</taxon>
        <taxon>Pucciniomycotina</taxon>
        <taxon>Pucciniomycetes</taxon>
        <taxon>Pucciniales</taxon>
        <taxon>Pucciniaceae</taxon>
        <taxon>Puccinia</taxon>
    </lineage>
</organism>
<comment type="caution">
    <text evidence="1">The sequence shown here is derived from an EMBL/GenBank/DDBJ whole genome shotgun (WGS) entry which is preliminary data.</text>
</comment>
<protein>
    <submittedName>
        <fullName evidence="1">Uncharacterized protein</fullName>
    </submittedName>
</protein>
<accession>A0A5B0NFP3</accession>
<dbReference type="Proteomes" id="UP000324748">
    <property type="component" value="Unassembled WGS sequence"/>
</dbReference>
<name>A0A5B0NFP3_PUCGR</name>
<evidence type="ECO:0000313" key="1">
    <source>
        <dbReference type="EMBL" id="KAA1086629.1"/>
    </source>
</evidence>
<evidence type="ECO:0000313" key="2">
    <source>
        <dbReference type="Proteomes" id="UP000324748"/>
    </source>
</evidence>
<dbReference type="EMBL" id="VSWC01000105">
    <property type="protein sequence ID" value="KAA1086629.1"/>
    <property type="molecule type" value="Genomic_DNA"/>
</dbReference>
<gene>
    <name evidence="1" type="ORF">PGT21_006005</name>
</gene>
<keyword evidence="2" id="KW-1185">Reference proteome</keyword>
<proteinExistence type="predicted"/>
<sequence length="65" mass="7400">MYVVPLSMIAAVLGISTRYFSSSPLLQYTLLSSTCQYVFDVNGIHWKSPSYFSAFWPPKNSSDLW</sequence>
<dbReference type="AlphaFoldDB" id="A0A5B0NFP3"/>